<dbReference type="Gene3D" id="3.40.50.150">
    <property type="entry name" value="Vaccinia Virus protein VP39"/>
    <property type="match status" value="1"/>
</dbReference>
<comment type="subunit">
    <text evidence="6">Heterotetramer.</text>
</comment>
<dbReference type="AlphaFoldDB" id="A0A1S3JFC3"/>
<dbReference type="InterPro" id="IPR029063">
    <property type="entry name" value="SAM-dependent_MTases_sf"/>
</dbReference>
<dbReference type="PANTHER" id="PTHR12945">
    <property type="entry name" value="TRANSLATION INITIATION FACTOR EIF3-RELATED"/>
    <property type="match status" value="1"/>
</dbReference>
<dbReference type="GeneID" id="106172775"/>
<dbReference type="GO" id="GO:0005634">
    <property type="term" value="C:nucleus"/>
    <property type="evidence" value="ECO:0007669"/>
    <property type="project" value="UniProtKB-SubCell"/>
</dbReference>
<dbReference type="KEGG" id="lak:106172775"/>
<keyword evidence="4 6" id="KW-0819">tRNA processing</keyword>
<dbReference type="GO" id="GO:0031515">
    <property type="term" value="C:tRNA (m1A) methyltransferase complex"/>
    <property type="evidence" value="ECO:0007669"/>
    <property type="project" value="UniProtKB-UniRule"/>
</dbReference>
<feature type="compositionally biased region" description="Basic and acidic residues" evidence="8">
    <location>
        <begin position="298"/>
        <end position="313"/>
    </location>
</feature>
<feature type="region of interest" description="Disordered" evidence="8">
    <location>
        <begin position="283"/>
        <end position="351"/>
    </location>
</feature>
<evidence type="ECO:0000256" key="7">
    <source>
        <dbReference type="SAM" id="Coils"/>
    </source>
</evidence>
<dbReference type="PIRSF" id="PIRSF038170">
    <property type="entry name" value="tRNA_m1A_mtfrase"/>
    <property type="match status" value="1"/>
</dbReference>
<dbReference type="FunCoup" id="A0A1S3JFC3">
    <property type="interactions" value="1497"/>
</dbReference>
<evidence type="ECO:0000313" key="10">
    <source>
        <dbReference type="RefSeq" id="XP_013409112.1"/>
    </source>
</evidence>
<evidence type="ECO:0000256" key="2">
    <source>
        <dbReference type="ARBA" id="ARBA00008320"/>
    </source>
</evidence>
<dbReference type="STRING" id="7574.A0A1S3JFC3"/>
<evidence type="ECO:0000256" key="4">
    <source>
        <dbReference type="ARBA" id="ARBA00022694"/>
    </source>
</evidence>
<evidence type="ECO:0000256" key="1">
    <source>
        <dbReference type="ARBA" id="ARBA00004123"/>
    </source>
</evidence>
<dbReference type="InParanoid" id="A0A1S3JFC3"/>
<comment type="subcellular location">
    <subcellularLocation>
        <location evidence="1 6">Nucleus</location>
    </subcellularLocation>
</comment>
<organism evidence="9 10">
    <name type="scientific">Lingula anatina</name>
    <name type="common">Brachiopod</name>
    <name type="synonym">Lingula unguis</name>
    <dbReference type="NCBI Taxonomy" id="7574"/>
    <lineage>
        <taxon>Eukaryota</taxon>
        <taxon>Metazoa</taxon>
        <taxon>Spiralia</taxon>
        <taxon>Lophotrochozoa</taxon>
        <taxon>Brachiopoda</taxon>
        <taxon>Linguliformea</taxon>
        <taxon>Lingulata</taxon>
        <taxon>Lingulida</taxon>
        <taxon>Linguloidea</taxon>
        <taxon>Lingulidae</taxon>
        <taxon>Lingula</taxon>
    </lineage>
</organism>
<keyword evidence="5 6" id="KW-0539">Nucleus</keyword>
<comment type="function">
    <text evidence="6">Substrate-binding subunit of tRNA (adenine-N1-)-methyltransferase, which catalyzes the formation of N1-methyladenine at position 58 (m1A58) in initiator methionyl-tRNA.</text>
</comment>
<evidence type="ECO:0000256" key="3">
    <source>
        <dbReference type="ARBA" id="ARBA00021704"/>
    </source>
</evidence>
<proteinExistence type="inferred from homology"/>
<feature type="compositionally biased region" description="Basic and acidic residues" evidence="8">
    <location>
        <begin position="328"/>
        <end position="337"/>
    </location>
</feature>
<dbReference type="GO" id="GO:0030488">
    <property type="term" value="P:tRNA methylation"/>
    <property type="evidence" value="ECO:0007669"/>
    <property type="project" value="InterPro"/>
</dbReference>
<feature type="compositionally biased region" description="Polar residues" evidence="8">
    <location>
        <begin position="82"/>
        <end position="91"/>
    </location>
</feature>
<evidence type="ECO:0000256" key="6">
    <source>
        <dbReference type="PIRNR" id="PIRNR038170"/>
    </source>
</evidence>
<dbReference type="Proteomes" id="UP000085678">
    <property type="component" value="Unplaced"/>
</dbReference>
<feature type="region of interest" description="Disordered" evidence="8">
    <location>
        <begin position="67"/>
        <end position="91"/>
    </location>
</feature>
<name>A0A1S3JFC3_LINAN</name>
<dbReference type="OrthoDB" id="10254665at2759"/>
<evidence type="ECO:0000313" key="9">
    <source>
        <dbReference type="Proteomes" id="UP000085678"/>
    </source>
</evidence>
<feature type="coiled-coil region" evidence="7">
    <location>
        <begin position="353"/>
        <end position="380"/>
    </location>
</feature>
<dbReference type="Pfam" id="PF04189">
    <property type="entry name" value="Gcd10p"/>
    <property type="match status" value="1"/>
</dbReference>
<protein>
    <recommendedName>
        <fullName evidence="3 6">tRNA (adenine(58)-N(1))-methyltransferase non-catalytic subunit TRM6</fullName>
    </recommendedName>
</protein>
<reference evidence="10" key="1">
    <citation type="submission" date="2025-08" db="UniProtKB">
        <authorList>
            <consortium name="RefSeq"/>
        </authorList>
    </citation>
    <scope>IDENTIFICATION</scope>
    <source>
        <tissue evidence="10">Gonads</tissue>
    </source>
</reference>
<keyword evidence="7" id="KW-0175">Coiled coil</keyword>
<comment type="similarity">
    <text evidence="2 6">Belongs to the TRM6/GCD10 family.</text>
</comment>
<evidence type="ECO:0000256" key="8">
    <source>
        <dbReference type="SAM" id="MobiDB-lite"/>
    </source>
</evidence>
<accession>A0A1S3JFC3</accession>
<keyword evidence="9" id="KW-1185">Reference proteome</keyword>
<evidence type="ECO:0000256" key="5">
    <source>
        <dbReference type="ARBA" id="ARBA00023242"/>
    </source>
</evidence>
<gene>
    <name evidence="10" type="primary">LOC106172775</name>
</gene>
<dbReference type="RefSeq" id="XP_013409112.1">
    <property type="nucleotide sequence ID" value="XM_013553658.1"/>
</dbReference>
<dbReference type="InterPro" id="IPR017423">
    <property type="entry name" value="TRM6"/>
</dbReference>
<sequence>MQLETTDSTIKENDQVIIKKEEHLKVMQVRKNRPFWMEKIKFTLNGLIGQPYGTTFEVKNGQMVRLSRKSSEEEKDADGTSGIDNRNLNDCRSNQKLSREEIYKMKKEGVSGESIVETLVENSSTFRTKTEFAQEKYIKKKKKKHLNVFTVLKPTTRLLCEMHYNKGPSKICNLRVDSLSQMLVYGNVRAHSKLMVVETCGGLVLGAVMEKMGGYGTVVQLYTGTAPVRQTLEAYNFPQHFYDSLHAFPLNKVNCLEEGEIIRQHNKNISEVQVKTEPLLLGNYGGKTSEQNIEDISDVPKEGVSEFELKKEETEEDTVTENENGLSSDRDVSKESETQNEENQEGKGAISCQQIAKRKLEEERNAKRQLKQQHLEKSRQILLERNMDGLLVACKLNPTPIVMSLMEYVAPSRPIVVYCQYQEPLMECFVKLRQRGGVVHLTLTETWLREYQVLPGRTRPNINMSGTGGYLLTGTTVIV</sequence>
<dbReference type="PANTHER" id="PTHR12945:SF0">
    <property type="entry name" value="TRNA (ADENINE(58)-N(1))-METHYLTRANSFERASE NON-CATALYTIC SUBUNIT TRM6"/>
    <property type="match status" value="1"/>
</dbReference>